<dbReference type="InterPro" id="IPR050194">
    <property type="entry name" value="Glycosyltransferase_grp1"/>
</dbReference>
<name>A0A2I1MN48_9LACT</name>
<gene>
    <name evidence="2" type="ORF">CYJ28_06585</name>
</gene>
<dbReference type="Gene3D" id="3.40.50.2000">
    <property type="entry name" value="Glycogen Phosphorylase B"/>
    <property type="match status" value="2"/>
</dbReference>
<organism evidence="2 3">
    <name type="scientific">Aerococcus sanguinicola</name>
    <dbReference type="NCBI Taxonomy" id="119206"/>
    <lineage>
        <taxon>Bacteria</taxon>
        <taxon>Bacillati</taxon>
        <taxon>Bacillota</taxon>
        <taxon>Bacilli</taxon>
        <taxon>Lactobacillales</taxon>
        <taxon>Aerococcaceae</taxon>
        <taxon>Aerococcus</taxon>
    </lineage>
</organism>
<dbReference type="Pfam" id="PF00534">
    <property type="entry name" value="Glycos_transf_1"/>
    <property type="match status" value="1"/>
</dbReference>
<dbReference type="EMBL" id="PKGY01000003">
    <property type="protein sequence ID" value="PKZ21570.1"/>
    <property type="molecule type" value="Genomic_DNA"/>
</dbReference>
<accession>A0A2I1MN48</accession>
<dbReference type="GO" id="GO:0016757">
    <property type="term" value="F:glycosyltransferase activity"/>
    <property type="evidence" value="ECO:0007669"/>
    <property type="project" value="InterPro"/>
</dbReference>
<evidence type="ECO:0000313" key="3">
    <source>
        <dbReference type="Proteomes" id="UP000234239"/>
    </source>
</evidence>
<dbReference type="PANTHER" id="PTHR45947">
    <property type="entry name" value="SULFOQUINOVOSYL TRANSFERASE SQD2"/>
    <property type="match status" value="1"/>
</dbReference>
<dbReference type="AlphaFoldDB" id="A0A2I1MN48"/>
<protein>
    <submittedName>
        <fullName evidence="2">Glycosyltransferase</fullName>
    </submittedName>
</protein>
<dbReference type="InterPro" id="IPR001296">
    <property type="entry name" value="Glyco_trans_1"/>
</dbReference>
<reference evidence="2 3" key="1">
    <citation type="submission" date="2017-12" db="EMBL/GenBank/DDBJ databases">
        <title>Phylogenetic diversity of female urinary microbiome.</title>
        <authorList>
            <person name="Thomas-White K."/>
            <person name="Wolfe A.J."/>
        </authorList>
    </citation>
    <scope>NUCLEOTIDE SEQUENCE [LARGE SCALE GENOMIC DNA]</scope>
    <source>
        <strain evidence="2 3">UMB0139</strain>
    </source>
</reference>
<keyword evidence="2" id="KW-0808">Transferase</keyword>
<dbReference type="Proteomes" id="UP000234239">
    <property type="component" value="Unassembled WGS sequence"/>
</dbReference>
<sequence>MRKSGMPKDSGKVRRVLHLMSGYGGGISSFIKNKAEEMPRYGIAFDVTTYDECPADFQAAIEATGGKLYPLRNPKKEGFKAFEESLNQALDHNDYDAFYCHINGYRALPYYYLCRRRSQAPFYIHAHNSLDNQVPSLKNRAQQSLSQGLNRRLSACPLGCGKRAIWGIFGPAIDLDEMMIIPNSIHTDRYLRSNAWIDQQKAQLRKEYAYPADTLLIGHIGRLTAVKNHEKSLAIAQAIKDQGCNAKLLIIGAGERDQELKEAVRKQGLEEVVDFTGRINPISEFYPLLDAVLLPSYSEGLPTVVVEAQALGIPVLMSDRVTDEVDLGLDLVSALPLSAGAEDWLGEICQLAAQDRPNLCEREQAVEAKAFSNEASAQLFVDFLAGRRQHFNFEGGQSSGHL</sequence>
<dbReference type="OrthoDB" id="9804196at2"/>
<feature type="domain" description="Glycosyl transferase family 1" evidence="1">
    <location>
        <begin position="202"/>
        <end position="319"/>
    </location>
</feature>
<dbReference type="SUPFAM" id="SSF53756">
    <property type="entry name" value="UDP-Glycosyltransferase/glycogen phosphorylase"/>
    <property type="match status" value="1"/>
</dbReference>
<evidence type="ECO:0000313" key="2">
    <source>
        <dbReference type="EMBL" id="PKZ21570.1"/>
    </source>
</evidence>
<proteinExistence type="predicted"/>
<comment type="caution">
    <text evidence="2">The sequence shown here is derived from an EMBL/GenBank/DDBJ whole genome shotgun (WGS) entry which is preliminary data.</text>
</comment>
<dbReference type="PANTHER" id="PTHR45947:SF3">
    <property type="entry name" value="SULFOQUINOVOSYL TRANSFERASE SQD2"/>
    <property type="match status" value="1"/>
</dbReference>
<evidence type="ECO:0000259" key="1">
    <source>
        <dbReference type="Pfam" id="PF00534"/>
    </source>
</evidence>